<dbReference type="OrthoDB" id="28377at10239"/>
<dbReference type="EMBL" id="KY630187">
    <property type="protein sequence ID" value="AQW88864.1"/>
    <property type="molecule type" value="Genomic_DNA"/>
</dbReference>
<accession>A0A1S6UB11</accession>
<gene>
    <name evidence="1" type="ORF">BF_0339</name>
</gene>
<reference evidence="1" key="1">
    <citation type="submission" date="2017-02" db="EMBL/GenBank/DDBJ databases">
        <title>Genome sequence of Serratia marcescens phage BF.</title>
        <authorList>
            <person name="Casey E."/>
            <person name="Fitzgerald B."/>
            <person name="Mahony J."/>
            <person name="Lugli G."/>
            <person name="Ventura M."/>
            <person name="van Sinderen D."/>
        </authorList>
    </citation>
    <scope>NUCLEOTIDE SEQUENCE [LARGE SCALE GENOMIC DNA]</scope>
</reference>
<name>A0A1S6UB11_9CAUD</name>
<evidence type="ECO:0000313" key="1">
    <source>
        <dbReference type="EMBL" id="AQW88864.1"/>
    </source>
</evidence>
<dbReference type="Proteomes" id="UP000221837">
    <property type="component" value="Genome"/>
</dbReference>
<sequence length="108" mass="12637">MDSIHTKELLDKLSEIITEGDFEEDANGEYNDEKIKYVQVEEGDWVDEGKYSYRDDTFFFPDLNVYVNVGQSRSGSYYSDYYYDDPSFMFVEPQTKTVVTTVYVGIKL</sequence>
<keyword evidence="2" id="KW-1185">Reference proteome</keyword>
<protein>
    <recommendedName>
        <fullName evidence="3">Nucleotide reductase subunit C</fullName>
    </recommendedName>
</protein>
<evidence type="ECO:0000313" key="2">
    <source>
        <dbReference type="Proteomes" id="UP000221837"/>
    </source>
</evidence>
<proteinExistence type="predicted"/>
<evidence type="ECO:0008006" key="3">
    <source>
        <dbReference type="Google" id="ProtNLM"/>
    </source>
</evidence>
<organism evidence="1 2">
    <name type="scientific">Serratia phage BF</name>
    <dbReference type="NCBI Taxonomy" id="1962671"/>
    <lineage>
        <taxon>Viruses</taxon>
        <taxon>Duplodnaviria</taxon>
        <taxon>Heunggongvirae</taxon>
        <taxon>Uroviricota</taxon>
        <taxon>Caudoviricetes</taxon>
        <taxon>Eneladusvirus</taxon>
        <taxon>Eneladusvirus BF</taxon>
    </lineage>
</organism>